<evidence type="ECO:0000256" key="2">
    <source>
        <dbReference type="SAM" id="SignalP"/>
    </source>
</evidence>
<proteinExistence type="predicted"/>
<dbReference type="Gene3D" id="2.40.128.340">
    <property type="match status" value="1"/>
</dbReference>
<dbReference type="Proteomes" id="UP000198959">
    <property type="component" value="Unassembled WGS sequence"/>
</dbReference>
<feature type="chain" id="PRO_5008744880" evidence="2">
    <location>
        <begin position="26"/>
        <end position="307"/>
    </location>
</feature>
<dbReference type="Gene3D" id="2.130.10.130">
    <property type="entry name" value="Integrin alpha, N-terminal"/>
    <property type="match status" value="1"/>
</dbReference>
<sequence>MRRWIAAFAVAAAGAVTLAGSPAQATIADTEAASLAESPAPTTIADKRNDFDSDGIGDVIGVNYDTLYIWKGDGSGDIQSGVTLGAGWLPYRESLSTPGDLNSDGDGDLVGINYDNGCLYRWYGDGSGGIGSGVQLGCGWSPFSFSLAGAGDLNNDGDGDLVGTSDSNGCLYRWSGNGNGGFETAVQLGCSGWDNYRGNLTGAGDLNGDGNADLVGINSSNGCLYRFNGNGSGGISSGVQLGCGWAAYARSLSGLGDFNGDGRGDLVAIQYYADGNGDLYRWHGNGTGGYNSPAAIGSSFWNIDLAQ</sequence>
<dbReference type="InterPro" id="IPR028994">
    <property type="entry name" value="Integrin_alpha_N"/>
</dbReference>
<dbReference type="Pfam" id="PF13517">
    <property type="entry name" value="FG-GAP_3"/>
    <property type="match status" value="2"/>
</dbReference>
<evidence type="ECO:0000313" key="4">
    <source>
        <dbReference type="Proteomes" id="UP000198959"/>
    </source>
</evidence>
<name>A0A1C6RKD9_9ACTN</name>
<dbReference type="AlphaFoldDB" id="A0A1C6RKD9"/>
<dbReference type="PANTHER" id="PTHR44103">
    <property type="entry name" value="PROPROTEIN CONVERTASE P"/>
    <property type="match status" value="1"/>
</dbReference>
<feature type="signal peptide" evidence="2">
    <location>
        <begin position="1"/>
        <end position="25"/>
    </location>
</feature>
<dbReference type="PANTHER" id="PTHR44103:SF1">
    <property type="entry name" value="PROPROTEIN CONVERTASE P"/>
    <property type="match status" value="1"/>
</dbReference>
<dbReference type="OrthoDB" id="5171321at2"/>
<reference evidence="4" key="1">
    <citation type="submission" date="2016-06" db="EMBL/GenBank/DDBJ databases">
        <authorList>
            <person name="Varghese N."/>
            <person name="Submissions Spin"/>
        </authorList>
    </citation>
    <scope>NUCLEOTIDE SEQUENCE [LARGE SCALE GENOMIC DNA]</scope>
    <source>
        <strain evidence="4">DSM 43817</strain>
    </source>
</reference>
<dbReference type="SUPFAM" id="SSF69318">
    <property type="entry name" value="Integrin alpha N-terminal domain"/>
    <property type="match status" value="1"/>
</dbReference>
<protein>
    <submittedName>
        <fullName evidence="3">Repeat domain-containing protein</fullName>
    </submittedName>
</protein>
<keyword evidence="1 2" id="KW-0732">Signal</keyword>
<accession>A0A1C6RKD9</accession>
<dbReference type="EMBL" id="FMHW01000002">
    <property type="protein sequence ID" value="SCL17532.1"/>
    <property type="molecule type" value="Genomic_DNA"/>
</dbReference>
<dbReference type="STRING" id="145854.GA0074692_0191"/>
<organism evidence="3 4">
    <name type="scientific">Micromonospora pallida</name>
    <dbReference type="NCBI Taxonomy" id="145854"/>
    <lineage>
        <taxon>Bacteria</taxon>
        <taxon>Bacillati</taxon>
        <taxon>Actinomycetota</taxon>
        <taxon>Actinomycetes</taxon>
        <taxon>Micromonosporales</taxon>
        <taxon>Micromonosporaceae</taxon>
        <taxon>Micromonospora</taxon>
    </lineage>
</organism>
<gene>
    <name evidence="3" type="ORF">GA0074692_0191</name>
</gene>
<keyword evidence="4" id="KW-1185">Reference proteome</keyword>
<dbReference type="InterPro" id="IPR013517">
    <property type="entry name" value="FG-GAP"/>
</dbReference>
<evidence type="ECO:0000256" key="1">
    <source>
        <dbReference type="ARBA" id="ARBA00022729"/>
    </source>
</evidence>
<evidence type="ECO:0000313" key="3">
    <source>
        <dbReference type="EMBL" id="SCL17532.1"/>
    </source>
</evidence>
<dbReference type="RefSeq" id="WP_091638606.1">
    <property type="nucleotide sequence ID" value="NZ_FMHW01000002.1"/>
</dbReference>